<dbReference type="EMBL" id="UFQT01001208">
    <property type="protein sequence ID" value="SSX29498.1"/>
    <property type="molecule type" value="Genomic_DNA"/>
</dbReference>
<dbReference type="OMA" id="CKMIAHQ"/>
<name>A0A336MU47_CULSO</name>
<dbReference type="Pfam" id="PF23309">
    <property type="entry name" value="DUF7083"/>
    <property type="match status" value="1"/>
</dbReference>
<protein>
    <submittedName>
        <fullName evidence="2">CSON001400 protein</fullName>
    </submittedName>
</protein>
<feature type="domain" description="DUF7083" evidence="1">
    <location>
        <begin position="55"/>
        <end position="128"/>
    </location>
</feature>
<reference evidence="2" key="1">
    <citation type="submission" date="2018-07" db="EMBL/GenBank/DDBJ databases">
        <authorList>
            <person name="Quirk P.G."/>
            <person name="Krulwich T.A."/>
        </authorList>
    </citation>
    <scope>NUCLEOTIDE SEQUENCE</scope>
</reference>
<evidence type="ECO:0000313" key="2">
    <source>
        <dbReference type="EMBL" id="SSX29498.1"/>
    </source>
</evidence>
<evidence type="ECO:0000259" key="1">
    <source>
        <dbReference type="Pfam" id="PF23309"/>
    </source>
</evidence>
<dbReference type="InterPro" id="IPR055510">
    <property type="entry name" value="DUF7083"/>
</dbReference>
<accession>A0A336MU47</accession>
<proteinExistence type="predicted"/>
<dbReference type="AlphaFoldDB" id="A0A336MU47"/>
<sequence>MADNKMLLELCKMIAHQSEQNSQALHMMAETVKNIQAPSTPQENTIDILARGIDVFDPENLHVFKMWYDKHKDVFEVDGGNLTDDAKSRLLLRKITQKAYEKFSNIILPKKPSDLTFEETISKLEEIFCESESTFQLRFKCFNVEKSSAEDFLSYGARVNKLCENAKISTIKTDEFKTLIFMSGLKSTVDFDVKTRLLSLVEDESSSWRCDTKDDVLLRKVATHIRWA</sequence>
<organism evidence="2">
    <name type="scientific">Culicoides sonorensis</name>
    <name type="common">Biting midge</name>
    <dbReference type="NCBI Taxonomy" id="179676"/>
    <lineage>
        <taxon>Eukaryota</taxon>
        <taxon>Metazoa</taxon>
        <taxon>Ecdysozoa</taxon>
        <taxon>Arthropoda</taxon>
        <taxon>Hexapoda</taxon>
        <taxon>Insecta</taxon>
        <taxon>Pterygota</taxon>
        <taxon>Neoptera</taxon>
        <taxon>Endopterygota</taxon>
        <taxon>Diptera</taxon>
        <taxon>Nematocera</taxon>
        <taxon>Chironomoidea</taxon>
        <taxon>Ceratopogonidae</taxon>
        <taxon>Ceratopogoninae</taxon>
        <taxon>Culicoides</taxon>
        <taxon>Monoculicoides</taxon>
    </lineage>
</organism>
<gene>
    <name evidence="2" type="primary">CSON001400</name>
</gene>
<dbReference type="VEuPathDB" id="VectorBase:CSON001400"/>